<dbReference type="InterPro" id="IPR011547">
    <property type="entry name" value="SLC26A/SulP_dom"/>
</dbReference>
<feature type="transmembrane region" description="Helical" evidence="5">
    <location>
        <begin position="36"/>
        <end position="55"/>
    </location>
</feature>
<feature type="transmembrane region" description="Helical" evidence="5">
    <location>
        <begin position="234"/>
        <end position="257"/>
    </location>
</feature>
<dbReference type="CDD" id="cd07042">
    <property type="entry name" value="STAS_SulP_like_sulfate_transporter"/>
    <property type="match status" value="1"/>
</dbReference>
<comment type="subcellular location">
    <subcellularLocation>
        <location evidence="1">Membrane</location>
        <topology evidence="1">Multi-pass membrane protein</topology>
    </subcellularLocation>
</comment>
<name>A0A1W1EEH6_9ZZZZ</name>
<sequence>MIDTKNISGDIFGGITAAVVALPLALAFGVQSGMGAIAGLYGAIALGILAAFFGGTKTQISGPTGPMAVVAAAVVAGEVAIYGSLEAAIGTIVATFVLAGIFQVLMGFAGIGKYVRYMPYPVISGFMSGIGLIIIFLQIFPFFGLESPSKIVDVFVNIGDIPAAMNMQAMMMSIATIAIIYLFPKVTKKVPSALVALILLTIVTVFANLNVPVIGDIPKGLPDVHINTLLSMDWHHPMVMVIPALTLAALGAIDSLLTSVVADNKTKTKHSSNRELIGQGIGNIGAGLIGGLPGAGATMRTVVNIDAGGRTRLSGIVHGFGLLLVLLGASEYAALIPLPVLAGILITVGLGIIDYKGLKHIADVPKSEAVIMITVMLLTVFVDLLQAVAVGMVLASILFMKKMGDLSEEKAKTMPMDASMGSLLEDNDDECQIYVQSFDGPIFFGFTSHFSSIISSLPQVKMIVLRMENVPYIDQSGMYAIEDAVLDLESRGIDVFITGIQTQPEDMLRRIKLIPDVIEEECLFKDFETFRRFVAISKNS</sequence>
<feature type="transmembrane region" description="Helical" evidence="5">
    <location>
        <begin position="373"/>
        <end position="400"/>
    </location>
</feature>
<evidence type="ECO:0000256" key="1">
    <source>
        <dbReference type="ARBA" id="ARBA00004141"/>
    </source>
</evidence>
<keyword evidence="4 5" id="KW-0472">Membrane</keyword>
<keyword evidence="3 5" id="KW-1133">Transmembrane helix</keyword>
<feature type="transmembrane region" description="Helical" evidence="5">
    <location>
        <begin position="67"/>
        <end position="85"/>
    </location>
</feature>
<dbReference type="EMBL" id="FPKX01000048">
    <property type="protein sequence ID" value="SFZ98413.1"/>
    <property type="molecule type" value="Genomic_DNA"/>
</dbReference>
<dbReference type="Pfam" id="PF00916">
    <property type="entry name" value="Sulfate_transp"/>
    <property type="match status" value="1"/>
</dbReference>
<dbReference type="AlphaFoldDB" id="A0A1W1EEH6"/>
<feature type="domain" description="STAS" evidence="6">
    <location>
        <begin position="433"/>
        <end position="540"/>
    </location>
</feature>
<evidence type="ECO:0000259" key="6">
    <source>
        <dbReference type="PROSITE" id="PS50801"/>
    </source>
</evidence>
<dbReference type="SUPFAM" id="SSF52091">
    <property type="entry name" value="SpoIIaa-like"/>
    <property type="match status" value="1"/>
</dbReference>
<feature type="transmembrane region" description="Helical" evidence="5">
    <location>
        <begin position="320"/>
        <end position="353"/>
    </location>
</feature>
<feature type="transmembrane region" description="Helical" evidence="5">
    <location>
        <begin position="123"/>
        <end position="143"/>
    </location>
</feature>
<feature type="transmembrane region" description="Helical" evidence="5">
    <location>
        <begin position="91"/>
        <end position="111"/>
    </location>
</feature>
<dbReference type="PROSITE" id="PS50801">
    <property type="entry name" value="STAS"/>
    <property type="match status" value="1"/>
</dbReference>
<protein>
    <submittedName>
        <fullName evidence="7">Sulfate permease</fullName>
    </submittedName>
</protein>
<feature type="transmembrane region" description="Helical" evidence="5">
    <location>
        <begin position="12"/>
        <end position="30"/>
    </location>
</feature>
<dbReference type="InterPro" id="IPR036513">
    <property type="entry name" value="STAS_dom_sf"/>
</dbReference>
<feature type="transmembrane region" description="Helical" evidence="5">
    <location>
        <begin position="163"/>
        <end position="183"/>
    </location>
</feature>
<dbReference type="Pfam" id="PF01740">
    <property type="entry name" value="STAS"/>
    <property type="match status" value="1"/>
</dbReference>
<dbReference type="InterPro" id="IPR001902">
    <property type="entry name" value="SLC26A/SulP_fam"/>
</dbReference>
<evidence type="ECO:0000256" key="5">
    <source>
        <dbReference type="SAM" id="Phobius"/>
    </source>
</evidence>
<evidence type="ECO:0000256" key="2">
    <source>
        <dbReference type="ARBA" id="ARBA00022692"/>
    </source>
</evidence>
<dbReference type="Gene3D" id="3.30.750.24">
    <property type="entry name" value="STAS domain"/>
    <property type="match status" value="1"/>
</dbReference>
<dbReference type="GO" id="GO:0016020">
    <property type="term" value="C:membrane"/>
    <property type="evidence" value="ECO:0007669"/>
    <property type="project" value="UniProtKB-SubCell"/>
</dbReference>
<keyword evidence="2 5" id="KW-0812">Transmembrane</keyword>
<evidence type="ECO:0000256" key="4">
    <source>
        <dbReference type="ARBA" id="ARBA00023136"/>
    </source>
</evidence>
<organism evidence="7">
    <name type="scientific">hydrothermal vent metagenome</name>
    <dbReference type="NCBI Taxonomy" id="652676"/>
    <lineage>
        <taxon>unclassified sequences</taxon>
        <taxon>metagenomes</taxon>
        <taxon>ecological metagenomes</taxon>
    </lineage>
</organism>
<dbReference type="InterPro" id="IPR002645">
    <property type="entry name" value="STAS_dom"/>
</dbReference>
<feature type="transmembrane region" description="Helical" evidence="5">
    <location>
        <begin position="195"/>
        <end position="214"/>
    </location>
</feature>
<evidence type="ECO:0000256" key="3">
    <source>
        <dbReference type="ARBA" id="ARBA00022989"/>
    </source>
</evidence>
<reference evidence="7" key="1">
    <citation type="submission" date="2016-10" db="EMBL/GenBank/DDBJ databases">
        <authorList>
            <person name="de Groot N.N."/>
        </authorList>
    </citation>
    <scope>NUCLEOTIDE SEQUENCE</scope>
</reference>
<dbReference type="PANTHER" id="PTHR11814">
    <property type="entry name" value="SULFATE TRANSPORTER"/>
    <property type="match status" value="1"/>
</dbReference>
<dbReference type="GO" id="GO:0055085">
    <property type="term" value="P:transmembrane transport"/>
    <property type="evidence" value="ECO:0007669"/>
    <property type="project" value="InterPro"/>
</dbReference>
<gene>
    <name evidence="7" type="ORF">MNB_SV-5-1035</name>
</gene>
<accession>A0A1W1EEH6</accession>
<evidence type="ECO:0000313" key="7">
    <source>
        <dbReference type="EMBL" id="SFZ98413.1"/>
    </source>
</evidence>
<proteinExistence type="predicted"/>